<dbReference type="KEGG" id="hrr:HZS55_13010"/>
<gene>
    <name evidence="2" type="ORF">HZS55_13010</name>
</gene>
<keyword evidence="3" id="KW-1185">Reference proteome</keyword>
<accession>A0A7D5T0M8</accession>
<evidence type="ECO:0000313" key="2">
    <source>
        <dbReference type="EMBL" id="QLH78168.1"/>
    </source>
</evidence>
<proteinExistence type="predicted"/>
<dbReference type="OrthoDB" id="350966at2157"/>
<dbReference type="EMBL" id="CP058910">
    <property type="protein sequence ID" value="QLH78168.1"/>
    <property type="molecule type" value="Genomic_DNA"/>
</dbReference>
<organism evidence="2 3">
    <name type="scientific">Halosimplex rubrum</name>
    <dbReference type="NCBI Taxonomy" id="869889"/>
    <lineage>
        <taxon>Archaea</taxon>
        <taxon>Methanobacteriati</taxon>
        <taxon>Methanobacteriota</taxon>
        <taxon>Stenosarchaea group</taxon>
        <taxon>Halobacteria</taxon>
        <taxon>Halobacteriales</taxon>
        <taxon>Haloarculaceae</taxon>
        <taxon>Halosimplex</taxon>
    </lineage>
</organism>
<dbReference type="Proteomes" id="UP000509667">
    <property type="component" value="Chromosome"/>
</dbReference>
<evidence type="ECO:0008006" key="4">
    <source>
        <dbReference type="Google" id="ProtNLM"/>
    </source>
</evidence>
<evidence type="ECO:0000313" key="3">
    <source>
        <dbReference type="Proteomes" id="UP000509667"/>
    </source>
</evidence>
<name>A0A7D5T0M8_9EURY</name>
<sequence>MLSAVTEDLRSEAQTDGISNAEDYDRSPSEREFDRLAGELGELAFARFLEEQTNFAFEHLGGKTECDFNVEGVEIDVKTRTEIDDNKRDLIVPTDLPDGLHDMYILLRCVYDEDEMDKQRHKRSIQGIEVIQRWDKETVEEKGEAFNPPQVQGRASENYRDTVIVDFEDGDGLLDVIPTIERMVRETVQLSAEPQAQPAD</sequence>
<dbReference type="AlphaFoldDB" id="A0A7D5T0M8"/>
<feature type="region of interest" description="Disordered" evidence="1">
    <location>
        <begin position="1"/>
        <end position="29"/>
    </location>
</feature>
<evidence type="ECO:0000256" key="1">
    <source>
        <dbReference type="SAM" id="MobiDB-lite"/>
    </source>
</evidence>
<dbReference type="GeneID" id="56078799"/>
<protein>
    <recommendedName>
        <fullName evidence="4">Restriction endonuclease</fullName>
    </recommendedName>
</protein>
<dbReference type="RefSeq" id="WP_179908090.1">
    <property type="nucleotide sequence ID" value="NZ_CP058910.1"/>
</dbReference>
<reference evidence="2 3" key="1">
    <citation type="submission" date="2020-07" db="EMBL/GenBank/DDBJ databases">
        <title>Halosimplex pelagicum sp. nov. and Halosimplex rubrum sp. nov., isolated from salted brown alga Laminaria, and emended description of the genus Halosimplex.</title>
        <authorList>
            <person name="Cui H."/>
        </authorList>
    </citation>
    <scope>NUCLEOTIDE SEQUENCE [LARGE SCALE GENOMIC DNA]</scope>
    <source>
        <strain evidence="2 3">R27</strain>
    </source>
</reference>